<dbReference type="Pfam" id="PF12674">
    <property type="entry name" value="Zn_ribbon_2"/>
    <property type="match status" value="1"/>
</dbReference>
<feature type="domain" description="Putative zinc ribbon" evidence="1">
    <location>
        <begin position="18"/>
        <end position="97"/>
    </location>
</feature>
<organism evidence="2">
    <name type="scientific">marine sediment metagenome</name>
    <dbReference type="NCBI Taxonomy" id="412755"/>
    <lineage>
        <taxon>unclassified sequences</taxon>
        <taxon>metagenomes</taxon>
        <taxon>ecological metagenomes</taxon>
    </lineage>
</organism>
<reference evidence="2" key="1">
    <citation type="journal article" date="2015" name="Nature">
        <title>Complex archaea that bridge the gap between prokaryotes and eukaryotes.</title>
        <authorList>
            <person name="Spang A."/>
            <person name="Saw J.H."/>
            <person name="Jorgensen S.L."/>
            <person name="Zaremba-Niedzwiedzka K."/>
            <person name="Martijn J."/>
            <person name="Lind A.E."/>
            <person name="van Eijk R."/>
            <person name="Schleper C."/>
            <person name="Guy L."/>
            <person name="Ettema T.J."/>
        </authorList>
    </citation>
    <scope>NUCLEOTIDE SEQUENCE</scope>
</reference>
<sequence length="98" mass="11331">MLDFSKEILYNMEAYDRFCQSCGMPMEKDPGFGGTNNDGTKTHKYCSLCFENGSFKDSFTVSDEMVDLVKGKLKEMGYSSLKRWFFTSHIHGLERWKA</sequence>
<proteinExistence type="predicted"/>
<dbReference type="EMBL" id="LAZR01058662">
    <property type="protein sequence ID" value="KKK69408.1"/>
    <property type="molecule type" value="Genomic_DNA"/>
</dbReference>
<comment type="caution">
    <text evidence="2">The sequence shown here is derived from an EMBL/GenBank/DDBJ whole genome shotgun (WGS) entry which is preliminary data.</text>
</comment>
<dbReference type="InterPro" id="IPR025868">
    <property type="entry name" value="Zn_ribbon_dom_put"/>
</dbReference>
<evidence type="ECO:0000313" key="2">
    <source>
        <dbReference type="EMBL" id="KKK69408.1"/>
    </source>
</evidence>
<evidence type="ECO:0000259" key="1">
    <source>
        <dbReference type="Pfam" id="PF12674"/>
    </source>
</evidence>
<dbReference type="AlphaFoldDB" id="A0A0F8XKI0"/>
<accession>A0A0F8XKI0</accession>
<protein>
    <recommendedName>
        <fullName evidence="1">Putative zinc ribbon domain-containing protein</fullName>
    </recommendedName>
</protein>
<name>A0A0F8XKI0_9ZZZZ</name>
<gene>
    <name evidence="2" type="ORF">LCGC14_2934350</name>
</gene>